<dbReference type="InterPro" id="IPR000866">
    <property type="entry name" value="AhpC/TSA"/>
</dbReference>
<dbReference type="InterPro" id="IPR050553">
    <property type="entry name" value="Thioredoxin_ResA/DsbE_sf"/>
</dbReference>
<keyword evidence="2" id="KW-0201">Cytochrome c-type biogenesis</keyword>
<dbReference type="PROSITE" id="PS00194">
    <property type="entry name" value="THIOREDOXIN_1"/>
    <property type="match status" value="1"/>
</dbReference>
<dbReference type="RefSeq" id="WP_186957958.1">
    <property type="nucleotide sequence ID" value="NZ_JACOOI010000001.1"/>
</dbReference>
<feature type="chain" id="PRO_5047169864" evidence="5">
    <location>
        <begin position="23"/>
        <end position="398"/>
    </location>
</feature>
<reference evidence="7 8" key="1">
    <citation type="submission" date="2020-08" db="EMBL/GenBank/DDBJ databases">
        <title>Genome public.</title>
        <authorList>
            <person name="Liu C."/>
            <person name="Sun Q."/>
        </authorList>
    </citation>
    <scope>NUCLEOTIDE SEQUENCE [LARGE SCALE GENOMIC DNA]</scope>
    <source>
        <strain evidence="7 8">BX2</strain>
    </source>
</reference>
<evidence type="ECO:0000256" key="4">
    <source>
        <dbReference type="ARBA" id="ARBA00023284"/>
    </source>
</evidence>
<evidence type="ECO:0000313" key="7">
    <source>
        <dbReference type="EMBL" id="MBC5641485.1"/>
    </source>
</evidence>
<dbReference type="Gene3D" id="3.40.30.10">
    <property type="entry name" value="Glutaredoxin"/>
    <property type="match status" value="1"/>
</dbReference>
<dbReference type="InterPro" id="IPR036249">
    <property type="entry name" value="Thioredoxin-like_sf"/>
</dbReference>
<comment type="caution">
    <text evidence="7">The sequence shown here is derived from an EMBL/GenBank/DDBJ whole genome shotgun (WGS) entry which is preliminary data.</text>
</comment>
<dbReference type="PROSITE" id="PS51352">
    <property type="entry name" value="THIOREDOXIN_2"/>
    <property type="match status" value="1"/>
</dbReference>
<evidence type="ECO:0000256" key="2">
    <source>
        <dbReference type="ARBA" id="ARBA00022748"/>
    </source>
</evidence>
<keyword evidence="8" id="KW-1185">Reference proteome</keyword>
<evidence type="ECO:0000259" key="6">
    <source>
        <dbReference type="PROSITE" id="PS51352"/>
    </source>
</evidence>
<keyword evidence="5" id="KW-0732">Signal</keyword>
<organism evidence="7 8">
    <name type="scientific">Parabacteroides segnis</name>
    <dbReference type="NCBI Taxonomy" id="2763058"/>
    <lineage>
        <taxon>Bacteria</taxon>
        <taxon>Pseudomonadati</taxon>
        <taxon>Bacteroidota</taxon>
        <taxon>Bacteroidia</taxon>
        <taxon>Bacteroidales</taxon>
        <taxon>Tannerellaceae</taxon>
        <taxon>Parabacteroides</taxon>
    </lineage>
</organism>
<evidence type="ECO:0000313" key="8">
    <source>
        <dbReference type="Proteomes" id="UP000644010"/>
    </source>
</evidence>
<dbReference type="SUPFAM" id="SSF52833">
    <property type="entry name" value="Thioredoxin-like"/>
    <property type="match status" value="1"/>
</dbReference>
<feature type="signal peptide" evidence="5">
    <location>
        <begin position="1"/>
        <end position="22"/>
    </location>
</feature>
<name>A0ABR7DVG6_9BACT</name>
<feature type="domain" description="Thioredoxin" evidence="6">
    <location>
        <begin position="260"/>
        <end position="398"/>
    </location>
</feature>
<dbReference type="Pfam" id="PF00578">
    <property type="entry name" value="AhpC-TSA"/>
    <property type="match status" value="1"/>
</dbReference>
<dbReference type="Proteomes" id="UP000644010">
    <property type="component" value="Unassembled WGS sequence"/>
</dbReference>
<dbReference type="EMBL" id="JACOOI010000001">
    <property type="protein sequence ID" value="MBC5641485.1"/>
    <property type="molecule type" value="Genomic_DNA"/>
</dbReference>
<dbReference type="PANTHER" id="PTHR42852:SF6">
    <property type="entry name" value="THIOL:DISULFIDE INTERCHANGE PROTEIN DSBE"/>
    <property type="match status" value="1"/>
</dbReference>
<proteinExistence type="predicted"/>
<dbReference type="InterPro" id="IPR017937">
    <property type="entry name" value="Thioredoxin_CS"/>
</dbReference>
<dbReference type="CDD" id="cd02966">
    <property type="entry name" value="TlpA_like_family"/>
    <property type="match status" value="1"/>
</dbReference>
<evidence type="ECO:0000256" key="1">
    <source>
        <dbReference type="ARBA" id="ARBA00004196"/>
    </source>
</evidence>
<accession>A0ABR7DVG6</accession>
<gene>
    <name evidence="7" type="ORF">H8S77_01100</name>
</gene>
<evidence type="ECO:0000256" key="3">
    <source>
        <dbReference type="ARBA" id="ARBA00023157"/>
    </source>
</evidence>
<keyword evidence="4" id="KW-0676">Redox-active center</keyword>
<dbReference type="InterPro" id="IPR013766">
    <property type="entry name" value="Thioredoxin_domain"/>
</dbReference>
<dbReference type="PROSITE" id="PS51257">
    <property type="entry name" value="PROKAR_LIPOPROTEIN"/>
    <property type="match status" value="1"/>
</dbReference>
<sequence>MKKKYVLSLPLCALLLTGACSHRPSVPANEFLIQGYLENVSDSAIIELCVSEGQLIKEIMKDTLINGEFSLHDTITSGKRELYLMSSSKGFPGLWINVWTAPGKYIKVTGNDKLLKTWKVESDLPEQVEENRFVEASFPEQLEVLKYTANEYDLLRTMFQEHADNEELQRADWKQVDSLRKLKEPLETIILKKELDYLSTAPVSSVWLDKYLLHASRLQWDKENPYIPEIKALYARLSEADRETPAGKNITEYMNLGAEVNVGDEMADGDLYDPEGNLHHLSEFKGQYILLDFWSMGCGPCVQSIPEMEEVTAIYKDKLAVVSISGDSEENWKKFISEKSMTGNQWNELKNGRTGLAARYKVVGIPHYVLISPEGTVQEMWSGYGPGSLKGKLKELVK</sequence>
<evidence type="ECO:0000256" key="5">
    <source>
        <dbReference type="SAM" id="SignalP"/>
    </source>
</evidence>
<protein>
    <submittedName>
        <fullName evidence="7">TlpA family protein disulfide reductase</fullName>
    </submittedName>
</protein>
<dbReference type="PANTHER" id="PTHR42852">
    <property type="entry name" value="THIOL:DISULFIDE INTERCHANGE PROTEIN DSBE"/>
    <property type="match status" value="1"/>
</dbReference>
<keyword evidence="3" id="KW-1015">Disulfide bond</keyword>
<comment type="subcellular location">
    <subcellularLocation>
        <location evidence="1">Cell envelope</location>
    </subcellularLocation>
</comment>